<dbReference type="OrthoDB" id="5570013at2759"/>
<evidence type="ECO:0000256" key="1">
    <source>
        <dbReference type="SAM" id="MobiDB-lite"/>
    </source>
</evidence>
<evidence type="ECO:0000313" key="3">
    <source>
        <dbReference type="Proteomes" id="UP000250043"/>
    </source>
</evidence>
<dbReference type="AlphaFoldDB" id="A0A8E2J2S7"/>
<accession>A0A8E2J2S7</accession>
<evidence type="ECO:0000313" key="2">
    <source>
        <dbReference type="EMBL" id="OCH93527.1"/>
    </source>
</evidence>
<dbReference type="EMBL" id="KV722354">
    <property type="protein sequence ID" value="OCH93527.1"/>
    <property type="molecule type" value="Genomic_DNA"/>
</dbReference>
<name>A0A8E2J2S7_9APHY</name>
<proteinExistence type="predicted"/>
<organism evidence="2 3">
    <name type="scientific">Obba rivulosa</name>
    <dbReference type="NCBI Taxonomy" id="1052685"/>
    <lineage>
        <taxon>Eukaryota</taxon>
        <taxon>Fungi</taxon>
        <taxon>Dikarya</taxon>
        <taxon>Basidiomycota</taxon>
        <taxon>Agaricomycotina</taxon>
        <taxon>Agaricomycetes</taxon>
        <taxon>Polyporales</taxon>
        <taxon>Gelatoporiaceae</taxon>
        <taxon>Obba</taxon>
    </lineage>
</organism>
<sequence>MILPDDLPKAAPGTQGTPPEDIDSVPPPAYPGYPSYQRGQLRIYPDSSTAVPLRPCSIPLAKAESATGRLLRALVAAAMVWSLACAMIWTVDIRIWWARRDNVAEPGIPWPDAQDGKIIECEHGYGRWSGPSETPTWAFDLPLSADMLYIFSRGSLSRGSLNVIQSPKWLRRDAAGVEVTIQNVQKSSFEVITVCKLERESGHSGIGVFTSSSRPGSQSDQLEISISIVLPVDNPTHITALETRLPGFLHSVHTGSDITFGFLSFTTEHTQISAEYLRAEDVKLQTSNGGIIGHIDVTHSLELITSNSQIRTNITAHHDGASDSYTKVKMRTSNAPIISSMDLIATTADASGGMFDFDARTSNGKLELEIPLIPLDSTLKLSARTSNAHAIVAVSPAYEGSFLLRTSTTSPSLENEERAKDPSGRRRYRRLMFVRNRGVMYGTVAWGERRPGAQMGNIEVTSSNSDVLLDLL</sequence>
<dbReference type="Proteomes" id="UP000250043">
    <property type="component" value="Unassembled WGS sequence"/>
</dbReference>
<gene>
    <name evidence="2" type="ORF">OBBRIDRAFT_885503</name>
</gene>
<protein>
    <submittedName>
        <fullName evidence="2">Uncharacterized protein</fullName>
    </submittedName>
</protein>
<feature type="region of interest" description="Disordered" evidence="1">
    <location>
        <begin position="1"/>
        <end position="29"/>
    </location>
</feature>
<reference evidence="2 3" key="1">
    <citation type="submission" date="2016-07" db="EMBL/GenBank/DDBJ databases">
        <title>Draft genome of the white-rot fungus Obba rivulosa 3A-2.</title>
        <authorList>
            <consortium name="DOE Joint Genome Institute"/>
            <person name="Miettinen O."/>
            <person name="Riley R."/>
            <person name="Acob R."/>
            <person name="Barry K."/>
            <person name="Cullen D."/>
            <person name="De Vries R."/>
            <person name="Hainaut M."/>
            <person name="Hatakka A."/>
            <person name="Henrissat B."/>
            <person name="Hilden K."/>
            <person name="Kuo R."/>
            <person name="Labutti K."/>
            <person name="Lipzen A."/>
            <person name="Makela M.R."/>
            <person name="Sandor L."/>
            <person name="Spatafora J.W."/>
            <person name="Grigoriev I.V."/>
            <person name="Hibbett D.S."/>
        </authorList>
    </citation>
    <scope>NUCLEOTIDE SEQUENCE [LARGE SCALE GENOMIC DNA]</scope>
    <source>
        <strain evidence="2 3">3A-2</strain>
    </source>
</reference>
<keyword evidence="3" id="KW-1185">Reference proteome</keyword>